<protein>
    <recommendedName>
        <fullName evidence="6">Ribosomal RNA small subunit methyltransferase I</fullName>
        <ecNumber evidence="6">2.1.1.198</ecNumber>
    </recommendedName>
    <alternativeName>
        <fullName evidence="6">16S rRNA 2'-O-ribose C1402 methyltransferase</fullName>
    </alternativeName>
    <alternativeName>
        <fullName evidence="6">rRNA (cytidine-2'-O-)-methyltransferase RsmI</fullName>
    </alternativeName>
</protein>
<dbReference type="STRING" id="1476583.DEIPH_ctg002orf0010"/>
<keyword evidence="2 6" id="KW-0698">rRNA processing</keyword>
<dbReference type="PANTHER" id="PTHR46111">
    <property type="entry name" value="RIBOSOMAL RNA SMALL SUBUNIT METHYLTRANSFERASE I"/>
    <property type="match status" value="1"/>
</dbReference>
<comment type="function">
    <text evidence="6">Catalyzes the 2'-O-methylation of the ribose of cytidine 1402 (C1402) in 16S rRNA.</text>
</comment>
<dbReference type="GO" id="GO:0070677">
    <property type="term" value="F:rRNA (cytosine-2'-O-)-methyltransferase activity"/>
    <property type="evidence" value="ECO:0007669"/>
    <property type="project" value="UniProtKB-UniRule"/>
</dbReference>
<dbReference type="HAMAP" id="MF_01877">
    <property type="entry name" value="16SrRNA_methyltr_I"/>
    <property type="match status" value="1"/>
</dbReference>
<dbReference type="Pfam" id="PF00590">
    <property type="entry name" value="TP_methylase"/>
    <property type="match status" value="1"/>
</dbReference>
<dbReference type="RefSeq" id="WP_034352013.1">
    <property type="nucleotide sequence ID" value="NZ_JHAC01000002.1"/>
</dbReference>
<dbReference type="InterPro" id="IPR018063">
    <property type="entry name" value="SAM_MeTrfase_RsmI_CS"/>
</dbReference>
<dbReference type="AlphaFoldDB" id="A0A016QUP0"/>
<dbReference type="SUPFAM" id="SSF53790">
    <property type="entry name" value="Tetrapyrrole methylase"/>
    <property type="match status" value="1"/>
</dbReference>
<evidence type="ECO:0000256" key="5">
    <source>
        <dbReference type="ARBA" id="ARBA00022691"/>
    </source>
</evidence>
<keyword evidence="3 6" id="KW-0489">Methyltransferase</keyword>
<keyword evidence="1 6" id="KW-0963">Cytoplasm</keyword>
<dbReference type="InterPro" id="IPR008189">
    <property type="entry name" value="rRNA_ssu_MeTfrase_I"/>
</dbReference>
<dbReference type="Gene3D" id="3.30.950.10">
    <property type="entry name" value="Methyltransferase, Cobalt-precorrin-4 Transmethylase, Domain 2"/>
    <property type="match status" value="1"/>
</dbReference>
<dbReference type="PANTHER" id="PTHR46111:SF1">
    <property type="entry name" value="RIBOSOMAL RNA SMALL SUBUNIT METHYLTRANSFERASE I"/>
    <property type="match status" value="1"/>
</dbReference>
<evidence type="ECO:0000256" key="4">
    <source>
        <dbReference type="ARBA" id="ARBA00022679"/>
    </source>
</evidence>
<keyword evidence="5 6" id="KW-0949">S-adenosyl-L-methionine</keyword>
<evidence type="ECO:0000256" key="1">
    <source>
        <dbReference type="ARBA" id="ARBA00022490"/>
    </source>
</evidence>
<dbReference type="eggNOG" id="COG0313">
    <property type="taxonomic scope" value="Bacteria"/>
</dbReference>
<dbReference type="InterPro" id="IPR014777">
    <property type="entry name" value="4pyrrole_Mease_sub1"/>
</dbReference>
<dbReference type="PATRIC" id="fig|1476583.3.peg.62"/>
<dbReference type="InterPro" id="IPR000878">
    <property type="entry name" value="4pyrrol_Mease"/>
</dbReference>
<feature type="domain" description="Tetrapyrrole methylase" evidence="7">
    <location>
        <begin position="10"/>
        <end position="205"/>
    </location>
</feature>
<evidence type="ECO:0000256" key="3">
    <source>
        <dbReference type="ARBA" id="ARBA00022603"/>
    </source>
</evidence>
<dbReference type="FunFam" id="3.30.950.10:FF:000002">
    <property type="entry name" value="Ribosomal RNA small subunit methyltransferase I"/>
    <property type="match status" value="1"/>
</dbReference>
<comment type="catalytic activity">
    <reaction evidence="6">
        <text>cytidine(1402) in 16S rRNA + S-adenosyl-L-methionine = 2'-O-methylcytidine(1402) in 16S rRNA + S-adenosyl-L-homocysteine + H(+)</text>
        <dbReference type="Rhea" id="RHEA:42924"/>
        <dbReference type="Rhea" id="RHEA-COMP:10285"/>
        <dbReference type="Rhea" id="RHEA-COMP:10286"/>
        <dbReference type="ChEBI" id="CHEBI:15378"/>
        <dbReference type="ChEBI" id="CHEBI:57856"/>
        <dbReference type="ChEBI" id="CHEBI:59789"/>
        <dbReference type="ChEBI" id="CHEBI:74495"/>
        <dbReference type="ChEBI" id="CHEBI:82748"/>
        <dbReference type="EC" id="2.1.1.198"/>
    </reaction>
</comment>
<keyword evidence="9" id="KW-1185">Reference proteome</keyword>
<sequence length="280" mass="29579">MTAGPASPHVWLVPTPVGNLGDITLRAVEVLRVADAVACEDTRRTGLLLAHLGISRPLVRLDAHTMHRAPQVLEQHPRLAYVSDAGTPGISDPGAELVRAAVAADIPVEVLPGATAFVPALVLSGLPNARFTFEGFLPRSGRERKERLAAVAARPETTVLYESPHRLAATLTDLAGVCGETREASVTRELSKKFEETARGTLTGLAARFGAGVRGEIVVVVAGRAVGEAVPGEEEPDYAALAQTWAGEGRGAREIRELLTARGLRKNDAYALALQVTQDA</sequence>
<dbReference type="PROSITE" id="PS01296">
    <property type="entry name" value="RSMI"/>
    <property type="match status" value="1"/>
</dbReference>
<accession>A0A016QUP0</accession>
<dbReference type="NCBIfam" id="TIGR00096">
    <property type="entry name" value="16S rRNA (cytidine(1402)-2'-O)-methyltransferase"/>
    <property type="match status" value="1"/>
</dbReference>
<dbReference type="OrthoDB" id="9809084at2"/>
<dbReference type="Gene3D" id="3.40.1010.10">
    <property type="entry name" value="Cobalt-precorrin-4 Transmethylase, Domain 1"/>
    <property type="match status" value="1"/>
</dbReference>
<organism evidence="8 9">
    <name type="scientific">Deinococcus phoenicis</name>
    <dbReference type="NCBI Taxonomy" id="1476583"/>
    <lineage>
        <taxon>Bacteria</taxon>
        <taxon>Thermotogati</taxon>
        <taxon>Deinococcota</taxon>
        <taxon>Deinococci</taxon>
        <taxon>Deinococcales</taxon>
        <taxon>Deinococcaceae</taxon>
        <taxon>Deinococcus</taxon>
    </lineage>
</organism>
<comment type="caution">
    <text evidence="8">The sequence shown here is derived from an EMBL/GenBank/DDBJ whole genome shotgun (WGS) entry which is preliminary data.</text>
</comment>
<proteinExistence type="inferred from homology"/>
<comment type="subcellular location">
    <subcellularLocation>
        <location evidence="6">Cytoplasm</location>
    </subcellularLocation>
</comment>
<evidence type="ECO:0000313" key="8">
    <source>
        <dbReference type="EMBL" id="EYB69701.1"/>
    </source>
</evidence>
<evidence type="ECO:0000259" key="7">
    <source>
        <dbReference type="Pfam" id="PF00590"/>
    </source>
</evidence>
<dbReference type="EMBL" id="JHAC01000002">
    <property type="protein sequence ID" value="EYB69701.1"/>
    <property type="molecule type" value="Genomic_DNA"/>
</dbReference>
<keyword evidence="4 6" id="KW-0808">Transferase</keyword>
<dbReference type="EC" id="2.1.1.198" evidence="6"/>
<evidence type="ECO:0000256" key="2">
    <source>
        <dbReference type="ARBA" id="ARBA00022552"/>
    </source>
</evidence>
<dbReference type="InterPro" id="IPR035996">
    <property type="entry name" value="4pyrrol_Methylase_sf"/>
</dbReference>
<dbReference type="InterPro" id="IPR014776">
    <property type="entry name" value="4pyrrole_Mease_sub2"/>
</dbReference>
<dbReference type="PIRSF" id="PIRSF005917">
    <property type="entry name" value="MTase_YraL"/>
    <property type="match status" value="1"/>
</dbReference>
<evidence type="ECO:0000313" key="9">
    <source>
        <dbReference type="Proteomes" id="UP000020492"/>
    </source>
</evidence>
<reference evidence="8 9" key="1">
    <citation type="submission" date="2014-03" db="EMBL/GenBank/DDBJ databases">
        <title>Draft genome sequence of Deinococcus phoenicis 1P10ME.</title>
        <authorList>
            <person name="Stepanov V.G."/>
            <person name="Vaishampayan P."/>
            <person name="Venkateswaran K."/>
            <person name="Fox G.E."/>
        </authorList>
    </citation>
    <scope>NUCLEOTIDE SEQUENCE [LARGE SCALE GENOMIC DNA]</scope>
    <source>
        <strain evidence="8 9">1P10ME</strain>
    </source>
</reference>
<name>A0A016QUP0_9DEIO</name>
<evidence type="ECO:0000256" key="6">
    <source>
        <dbReference type="HAMAP-Rule" id="MF_01877"/>
    </source>
</evidence>
<comment type="similarity">
    <text evidence="6">Belongs to the methyltransferase superfamily. RsmI family.</text>
</comment>
<dbReference type="Proteomes" id="UP000020492">
    <property type="component" value="Unassembled WGS sequence"/>
</dbReference>
<dbReference type="CDD" id="cd11648">
    <property type="entry name" value="RsmI"/>
    <property type="match status" value="1"/>
</dbReference>
<gene>
    <name evidence="6" type="primary">rsmI</name>
    <name evidence="8" type="ORF">DEIPH_ctg002orf0010</name>
</gene>
<dbReference type="GO" id="GO:0005737">
    <property type="term" value="C:cytoplasm"/>
    <property type="evidence" value="ECO:0007669"/>
    <property type="project" value="UniProtKB-SubCell"/>
</dbReference>